<dbReference type="SUPFAM" id="SSF51197">
    <property type="entry name" value="Clavaminate synthase-like"/>
    <property type="match status" value="1"/>
</dbReference>
<keyword evidence="8" id="KW-1185">Reference proteome</keyword>
<dbReference type="PANTHER" id="PTHR47991">
    <property type="entry name" value="OXOGLUTARATE/IRON-DEPENDENT DIOXYGENASE"/>
    <property type="match status" value="1"/>
</dbReference>
<dbReference type="HOGENOM" id="CLU_010119_1_1_1"/>
<dbReference type="PROSITE" id="PS51471">
    <property type="entry name" value="FE2OG_OXY"/>
    <property type="match status" value="1"/>
</dbReference>
<evidence type="ECO:0000256" key="3">
    <source>
        <dbReference type="ARBA" id="ARBA00023004"/>
    </source>
</evidence>
<gene>
    <name evidence="6" type="ORF">PODANS_2_14250</name>
</gene>
<evidence type="ECO:0000259" key="5">
    <source>
        <dbReference type="PROSITE" id="PS51471"/>
    </source>
</evidence>
<dbReference type="KEGG" id="pan:PODANSg268"/>
<evidence type="ECO:0000256" key="2">
    <source>
        <dbReference type="ARBA" id="ARBA00022723"/>
    </source>
</evidence>
<dbReference type="EMBL" id="FO904937">
    <property type="protein sequence ID" value="CDP26398.1"/>
    <property type="molecule type" value="Genomic_DNA"/>
</dbReference>
<dbReference type="VEuPathDB" id="FungiDB:PODANS_2_14250"/>
<reference evidence="7" key="4">
    <citation type="submission" date="2014-09" db="EMBL/GenBank/DDBJ databases">
        <title>Maintaining two mating types: Structure of the mating type locus and its role in heterokaryosis in Podospora anserina.</title>
        <authorList>
            <person name="Grognet P."/>
            <person name="Bidard F."/>
            <person name="Kuchly C."/>
            <person name="Chan Ho Tong L."/>
            <person name="Coppin E."/>
            <person name="Ait Benkhali J."/>
            <person name="Couloux A."/>
            <person name="Wincker P."/>
            <person name="Debuchy R."/>
            <person name="Silar P."/>
        </authorList>
    </citation>
    <scope>NUCLEOTIDE SEQUENCE</scope>
</reference>
<accession>B2AC30</accession>
<proteinExistence type="inferred from homology"/>
<dbReference type="AlphaFoldDB" id="B2AC30"/>
<dbReference type="InterPro" id="IPR050295">
    <property type="entry name" value="Plant_2OG-oxidoreductases"/>
</dbReference>
<evidence type="ECO:0000256" key="4">
    <source>
        <dbReference type="RuleBase" id="RU003682"/>
    </source>
</evidence>
<organism evidence="6">
    <name type="scientific">Podospora anserina (strain S / ATCC MYA-4624 / DSM 980 / FGSC 10383)</name>
    <name type="common">Pleurage anserina</name>
    <dbReference type="NCBI Taxonomy" id="515849"/>
    <lineage>
        <taxon>Eukaryota</taxon>
        <taxon>Fungi</taxon>
        <taxon>Dikarya</taxon>
        <taxon>Ascomycota</taxon>
        <taxon>Pezizomycotina</taxon>
        <taxon>Sordariomycetes</taxon>
        <taxon>Sordariomycetidae</taxon>
        <taxon>Sordariales</taxon>
        <taxon>Podosporaceae</taxon>
        <taxon>Podospora</taxon>
        <taxon>Podospora anserina</taxon>
    </lineage>
</organism>
<evidence type="ECO:0000313" key="6">
    <source>
        <dbReference type="EMBL" id="CAP61028.1"/>
    </source>
</evidence>
<dbReference type="GeneID" id="6187324"/>
<dbReference type="Pfam" id="PF14226">
    <property type="entry name" value="DIOX_N"/>
    <property type="match status" value="1"/>
</dbReference>
<reference evidence="6 8" key="1">
    <citation type="journal article" date="2008" name="Genome Biol.">
        <title>The genome sequence of the model ascomycete fungus Podospora anserina.</title>
        <authorList>
            <person name="Espagne E."/>
            <person name="Lespinet O."/>
            <person name="Malagnac F."/>
            <person name="Da Silva C."/>
            <person name="Jaillon O."/>
            <person name="Porcel B.M."/>
            <person name="Couloux A."/>
            <person name="Aury J.-M."/>
            <person name="Segurens B."/>
            <person name="Poulain J."/>
            <person name="Anthouard V."/>
            <person name="Grossetete S."/>
            <person name="Khalili H."/>
            <person name="Coppin E."/>
            <person name="Dequard-Chablat M."/>
            <person name="Picard M."/>
            <person name="Contamine V."/>
            <person name="Arnaise S."/>
            <person name="Bourdais A."/>
            <person name="Berteaux-Lecellier V."/>
            <person name="Gautheret D."/>
            <person name="de Vries R.P."/>
            <person name="Battaglia E."/>
            <person name="Coutinho P.M."/>
            <person name="Danchin E.G.J."/>
            <person name="Henrissat B."/>
            <person name="El Khoury R."/>
            <person name="Sainsard-Chanet A."/>
            <person name="Boivin A."/>
            <person name="Pinan-Lucarre B."/>
            <person name="Sellem C.H."/>
            <person name="Debuchy R."/>
            <person name="Wincker P."/>
            <person name="Weissenbach J."/>
            <person name="Silar P."/>
        </authorList>
    </citation>
    <scope>NUCLEOTIDE SEQUENCE [LARGE SCALE GENOMIC DNA]</scope>
    <source>
        <strain evidence="8">S / ATCC MYA-4624 / DSM 980 / FGSC 10383</strain>
        <strain evidence="6">S mat+</strain>
    </source>
</reference>
<keyword evidence="2 4" id="KW-0479">Metal-binding</keyword>
<evidence type="ECO:0000256" key="1">
    <source>
        <dbReference type="ARBA" id="ARBA00008056"/>
    </source>
</evidence>
<dbReference type="InterPro" id="IPR005123">
    <property type="entry name" value="Oxoglu/Fe-dep_dioxygenase_dom"/>
</dbReference>
<dbReference type="RefSeq" id="XP_001903256.1">
    <property type="nucleotide sequence ID" value="XM_001903221.1"/>
</dbReference>
<keyword evidence="3 4" id="KW-0408">Iron</keyword>
<dbReference type="GO" id="GO:0046872">
    <property type="term" value="F:metal ion binding"/>
    <property type="evidence" value="ECO:0007669"/>
    <property type="project" value="UniProtKB-KW"/>
</dbReference>
<dbReference type="Gene3D" id="2.60.120.330">
    <property type="entry name" value="B-lactam Antibiotic, Isopenicillin N Synthase, Chain"/>
    <property type="match status" value="1"/>
</dbReference>
<dbReference type="GO" id="GO:0016491">
    <property type="term" value="F:oxidoreductase activity"/>
    <property type="evidence" value="ECO:0007669"/>
    <property type="project" value="UniProtKB-KW"/>
</dbReference>
<evidence type="ECO:0000313" key="8">
    <source>
        <dbReference type="Proteomes" id="UP000001197"/>
    </source>
</evidence>
<dbReference type="InterPro" id="IPR044861">
    <property type="entry name" value="IPNS-like_FE2OG_OXY"/>
</dbReference>
<reference evidence="6" key="2">
    <citation type="submission" date="2008-07" db="EMBL/GenBank/DDBJ databases">
        <authorList>
            <person name="Genoscope - CEA"/>
        </authorList>
    </citation>
    <scope>NUCLEOTIDE SEQUENCE</scope>
    <source>
        <strain evidence="6">S mat+</strain>
    </source>
</reference>
<dbReference type="GO" id="GO:0044283">
    <property type="term" value="P:small molecule biosynthetic process"/>
    <property type="evidence" value="ECO:0007669"/>
    <property type="project" value="UniProtKB-ARBA"/>
</dbReference>
<reference evidence="8" key="3">
    <citation type="journal article" date="2014" name="Genetics">
        <title>Maintaining two mating types: Structure of the mating type locus and its role in heterokaryosis in Podospora anserina.</title>
        <authorList>
            <person name="Grognet P."/>
            <person name="Bidard F."/>
            <person name="Kuchly C."/>
            <person name="Tong L.C.H."/>
            <person name="Coppin E."/>
            <person name="Benkhali J.A."/>
            <person name="Couloux A."/>
            <person name="Wincker P."/>
            <person name="Debuchy R."/>
            <person name="Silar P."/>
        </authorList>
    </citation>
    <scope>GENOME REANNOTATION</scope>
    <source>
        <strain evidence="8">S / ATCC MYA-4624 / DSM 980 / FGSC 10383</strain>
    </source>
</reference>
<keyword evidence="4" id="KW-0560">Oxidoreductase</keyword>
<dbReference type="Proteomes" id="UP000001197">
    <property type="component" value="Chromosome 2"/>
</dbReference>
<feature type="domain" description="Fe2OG dioxygenase" evidence="5">
    <location>
        <begin position="179"/>
        <end position="286"/>
    </location>
</feature>
<comment type="similarity">
    <text evidence="1 4">Belongs to the iron/ascorbate-dependent oxidoreductase family.</text>
</comment>
<sequence>MERTPDFSAIPVIDLSRCYDPSTRPELLADLRHMLTDVGFLYLINHRLSDVTNAIIDILPQLFALSPEQKCEVALINSPHFLGYSGEATETTAGQPDMREQFEFATASSDVWEDGGRKGPLFQRLQGPNQVRSLPVSSKIRGAITSYISSLSDLSITFLSLVAEALNLSPDSFDHFLSNFNRLKLIRYPPPNSTRDTKTQGVGPHKDSSGWFTFLLQASGPDVKGLQVLNNNGDWIDVAPIEGSLVVNIGQAFEVVTHGVCKATVHRVILDRLREGRYSAAFFQGIRGSLTRTEATETLRHHFEGWDAKGKPAAIAAQDVESPFLRGKYETWGESQLRTKIRSHQDVGRRWYQEVWDGYMEDV</sequence>
<name>B2AC30_PODAN</name>
<protein>
    <submittedName>
        <fullName evidence="7">Gibberellin 2-beta-dioxygenase</fullName>
    </submittedName>
    <submittedName>
        <fullName evidence="6">Podospora anserina S mat+ genomic DNA chromosome 2, supercontig 3</fullName>
    </submittedName>
</protein>
<dbReference type="EMBL" id="CU633447">
    <property type="protein sequence ID" value="CAP61028.1"/>
    <property type="molecule type" value="Genomic_DNA"/>
</dbReference>
<dbReference type="InterPro" id="IPR026992">
    <property type="entry name" value="DIOX_N"/>
</dbReference>
<dbReference type="OrthoDB" id="627829at2759"/>
<dbReference type="InterPro" id="IPR027443">
    <property type="entry name" value="IPNS-like_sf"/>
</dbReference>
<dbReference type="eggNOG" id="KOG0143">
    <property type="taxonomic scope" value="Eukaryota"/>
</dbReference>
<dbReference type="Pfam" id="PF03171">
    <property type="entry name" value="2OG-FeII_Oxy"/>
    <property type="match status" value="1"/>
</dbReference>
<evidence type="ECO:0000313" key="7">
    <source>
        <dbReference type="EMBL" id="CDP26398.1"/>
    </source>
</evidence>